<dbReference type="AlphaFoldDB" id="S9Q4Q7"/>
<protein>
    <submittedName>
        <fullName evidence="2">Uncharacterized protein</fullName>
    </submittedName>
</protein>
<evidence type="ECO:0000313" key="3">
    <source>
        <dbReference type="Proteomes" id="UP000015347"/>
    </source>
</evidence>
<dbReference type="STRING" id="1123237.Salmuc_00152"/>
<keyword evidence="1" id="KW-0732">Signal</keyword>
<evidence type="ECO:0000256" key="1">
    <source>
        <dbReference type="SAM" id="SignalP"/>
    </source>
</evidence>
<dbReference type="SUPFAM" id="SSF103515">
    <property type="entry name" value="Autotransporter"/>
    <property type="match status" value="1"/>
</dbReference>
<dbReference type="Proteomes" id="UP000015347">
    <property type="component" value="Unassembled WGS sequence"/>
</dbReference>
<evidence type="ECO:0000313" key="2">
    <source>
        <dbReference type="EMBL" id="EPX76336.1"/>
    </source>
</evidence>
<dbReference type="Gene3D" id="2.40.128.130">
    <property type="entry name" value="Autotransporter beta-domain"/>
    <property type="match status" value="1"/>
</dbReference>
<dbReference type="RefSeq" id="WP_020043638.1">
    <property type="nucleotide sequence ID" value="NZ_KE557283.1"/>
</dbReference>
<reference evidence="3" key="1">
    <citation type="journal article" date="2014" name="Stand. Genomic Sci.">
        <title>Genome sequence of the exopolysaccharide-producing Salipiger mucosus type strain (DSM 16094(T)), a moderately halophilic member of the Roseobacter clade.</title>
        <authorList>
            <person name="Riedel T."/>
            <person name="Spring S."/>
            <person name="Fiebig A."/>
            <person name="Petersen J."/>
            <person name="Kyrpides N.C."/>
            <person name="Goker M."/>
            <person name="Klenk H.P."/>
        </authorList>
    </citation>
    <scope>NUCLEOTIDE SEQUENCE [LARGE SCALE GENOMIC DNA]</scope>
    <source>
        <strain evidence="3">DSM 16094</strain>
    </source>
</reference>
<dbReference type="InterPro" id="IPR036709">
    <property type="entry name" value="Autotransporte_beta_dom_sf"/>
</dbReference>
<sequence length="307" mass="33842">MRPPLPNLLVAALSLCLAAVPVRAGADELRDALTSGADLTLRAAFGAFDSVIGQAQGGLRHVRLDRRGLFLATRAKRDMPRVWSAFQAREYHGTREGHVFDLLAAYERPLTGETRAGLAAGLAKANLDTGERMQVSAFSVAPYLTARLNERTGLKAWLAFSRPDYRLRTGHLRARRAAAGVRANTRRTFGAVKLTGSLALTASRQVHPKLDLPDHAVEDFAIERLNGTIRSRATFGGDAPLKPYVDLALDLGHWRDAGGQGDHMRPSLRTGFAWSSKRHRVKFDLDGNRAFDAGRPLVLRARYDWRF</sequence>
<feature type="signal peptide" evidence="1">
    <location>
        <begin position="1"/>
        <end position="26"/>
    </location>
</feature>
<gene>
    <name evidence="2" type="ORF">Salmuc_00152</name>
</gene>
<organism evidence="2 3">
    <name type="scientific">Salipiger mucosus DSM 16094</name>
    <dbReference type="NCBI Taxonomy" id="1123237"/>
    <lineage>
        <taxon>Bacteria</taxon>
        <taxon>Pseudomonadati</taxon>
        <taxon>Pseudomonadota</taxon>
        <taxon>Alphaproteobacteria</taxon>
        <taxon>Rhodobacterales</taxon>
        <taxon>Roseobacteraceae</taxon>
        <taxon>Salipiger</taxon>
    </lineage>
</organism>
<dbReference type="HOGENOM" id="CLU_920401_0_0_5"/>
<accession>S9Q4Q7</accession>
<dbReference type="EMBL" id="APVH01000054">
    <property type="protein sequence ID" value="EPX76336.1"/>
    <property type="molecule type" value="Genomic_DNA"/>
</dbReference>
<dbReference type="eggNOG" id="ENOG50335RV">
    <property type="taxonomic scope" value="Bacteria"/>
</dbReference>
<comment type="caution">
    <text evidence="2">The sequence shown here is derived from an EMBL/GenBank/DDBJ whole genome shotgun (WGS) entry which is preliminary data.</text>
</comment>
<name>S9Q4Q7_9RHOB</name>
<feature type="chain" id="PRO_5004554918" evidence="1">
    <location>
        <begin position="27"/>
        <end position="307"/>
    </location>
</feature>
<dbReference type="OrthoDB" id="7818614at2"/>
<keyword evidence="3" id="KW-1185">Reference proteome</keyword>
<proteinExistence type="predicted"/>